<feature type="chain" id="PRO_5012798437" evidence="1">
    <location>
        <begin position="21"/>
        <end position="110"/>
    </location>
</feature>
<dbReference type="KEGG" id="thd:BHV28_13610"/>
<evidence type="ECO:0000313" key="2">
    <source>
        <dbReference type="EMBL" id="AQS42044.1"/>
    </source>
</evidence>
<dbReference type="AlphaFoldDB" id="A0A1U9JVZ1"/>
<keyword evidence="1" id="KW-0732">Signal</keyword>
<reference evidence="2 3" key="1">
    <citation type="journal article" date="2010" name="Science">
        <title>Genomic comparison of the ants Camponotus floridanus and Harpegnathos saltator.</title>
        <authorList>
            <person name="Bonasio R."/>
            <person name="Zhang G."/>
            <person name="Ye C."/>
            <person name="Mutti N.S."/>
            <person name="Fang X."/>
            <person name="Qin N."/>
            <person name="Donahue G."/>
            <person name="Yang P."/>
            <person name="Li Q."/>
            <person name="Li C."/>
            <person name="Zhang P."/>
            <person name="Huang Z."/>
            <person name="Berger S.L."/>
            <person name="Reinberg D."/>
            <person name="Wang J."/>
            <person name="Liebig J."/>
        </authorList>
    </citation>
    <scope>NUCLEOTIDE SEQUENCE [LARGE SCALE GENOMIC DNA]</scope>
    <source>
        <strain evidence="2 3">Hsal</strain>
    </source>
</reference>
<dbReference type="EMBL" id="CP017315">
    <property type="protein sequence ID" value="AQS42044.1"/>
    <property type="molecule type" value="Genomic_DNA"/>
</dbReference>
<keyword evidence="3" id="KW-1185">Reference proteome</keyword>
<reference evidence="2 3" key="2">
    <citation type="journal article" date="2016" name="Sci. Rep.">
        <title>The genome of Rhizobiales bacteria in predatory ants reveals urease gene functions but no genes for nitrogen fixation.</title>
        <authorList>
            <person name="Neuvonen M.M."/>
            <person name="Tamarit D."/>
            <person name="Naslund K."/>
            <person name="Liebig J."/>
            <person name="Feldhaar H."/>
            <person name="Moran N.A."/>
            <person name="Guy L."/>
            <person name="Andersson S.G."/>
        </authorList>
    </citation>
    <scope>NUCLEOTIDE SEQUENCE [LARGE SCALE GENOMIC DNA]</scope>
    <source>
        <strain evidence="2 3">Hsal</strain>
    </source>
</reference>
<evidence type="ECO:0000256" key="1">
    <source>
        <dbReference type="SAM" id="SignalP"/>
    </source>
</evidence>
<organism evidence="2 3">
    <name type="scientific">Candidatus Tokpelaia hoelldobleri</name>
    <dbReference type="NCBI Taxonomy" id="1902579"/>
    <lineage>
        <taxon>Bacteria</taxon>
        <taxon>Pseudomonadati</taxon>
        <taxon>Pseudomonadota</taxon>
        <taxon>Alphaproteobacteria</taxon>
        <taxon>Hyphomicrobiales</taxon>
        <taxon>Candidatus Tokpelaia</taxon>
    </lineage>
</organism>
<protein>
    <submittedName>
        <fullName evidence="2">Uncharacterized protein</fullName>
    </submittedName>
</protein>
<dbReference type="STRING" id="1902579.BHV28_13610"/>
<proteinExistence type="predicted"/>
<name>A0A1U9JVZ1_9HYPH</name>
<feature type="signal peptide" evidence="1">
    <location>
        <begin position="1"/>
        <end position="20"/>
    </location>
</feature>
<sequence>MFRFLLKCSFFLMIVFVALAYFAPAHENGQGENTANAGAMDTVGAIRDTVTDMGSFCQRNRQTCETGKSVIGSIGVKARDGARFAYELLDSQFGGKEDKERQTGTTTGTQ</sequence>
<dbReference type="InterPro" id="IPR035220">
    <property type="entry name" value="DUF5330"/>
</dbReference>
<dbReference type="Proteomes" id="UP000188912">
    <property type="component" value="Chromosome"/>
</dbReference>
<accession>A0A1U9JVZ1</accession>
<gene>
    <name evidence="2" type="ORF">BHV28_13610</name>
</gene>
<dbReference type="Pfam" id="PF17264">
    <property type="entry name" value="DUF5330"/>
    <property type="match status" value="1"/>
</dbReference>
<evidence type="ECO:0000313" key="3">
    <source>
        <dbReference type="Proteomes" id="UP000188912"/>
    </source>
</evidence>